<evidence type="ECO:0000259" key="9">
    <source>
        <dbReference type="Pfam" id="PF22638"/>
    </source>
</evidence>
<dbReference type="InterPro" id="IPR002371">
    <property type="entry name" value="FlgK"/>
</dbReference>
<dbReference type="InterPro" id="IPR010930">
    <property type="entry name" value="Flg_bb/hook_C_dom"/>
</dbReference>
<keyword evidence="6 7" id="KW-0975">Bacterial flagellum</keyword>
<sequence>MSTFGGLEIGLRALETQRKSLDITGHNMANANNEHYNKQRAVQSATDPYTKPGLKTSFSNGQMGTGVEIENIERVKDNFINSQLASEKQSSAYWEQMNQGLERVEFILNEPSESGISTSIDEFWNAIQDLSNNPDDSAARNMVRENAKTMIDAFQSVDKQLADYQSSLDDNLSNAVDEINLTTSRIANLNNQIISVKGSNQNPNDLLDERDALYQELNELLNVQSREDELGNLIISTDGREIVNGADNYELKAEAGEGENQTEIVHSRSNDELKITGGKTAAMLQLRGEDEIGFYRAELEKLAEAIVGEFNQRHSSGYDSEGNQGANFFRDISQLEEGNRVAGLEISNQIQQEGGLSKIAAGNYSSDPAKLTVENLSPDTAGDYTVDIKDNGQEFEITISELAGEQLDTITVEKGASTAFDSEQGTFVEPGQGDFDLIAKEPGSVEIGTTSFSGSGDNASYLADLFSGEEIIEGTTAEGYFRTIISTVGAESKRAQEMQSNQEAVIKQLTALDRSISGVSLDEEMANLIKYQQAYNSAAKYISKVDEILATLINMV</sequence>
<accession>A0AAW4X064</accession>
<dbReference type="GO" id="GO:0009424">
    <property type="term" value="C:bacterial-type flagellum hook"/>
    <property type="evidence" value="ECO:0007669"/>
    <property type="project" value="UniProtKB-UniRule"/>
</dbReference>
<dbReference type="NCBIfam" id="TIGR02492">
    <property type="entry name" value="flgK_ends"/>
    <property type="match status" value="1"/>
</dbReference>
<dbReference type="Proteomes" id="UP001199296">
    <property type="component" value="Unassembled WGS sequence"/>
</dbReference>
<keyword evidence="11" id="KW-1185">Reference proteome</keyword>
<protein>
    <recommendedName>
        <fullName evidence="4 7">Flagellar hook-associated protein 1</fullName>
        <shortName evidence="7">HAP1</shortName>
    </recommendedName>
</protein>
<feature type="domain" description="Flagellar hook-associated protein FlgK helical" evidence="9">
    <location>
        <begin position="101"/>
        <end position="329"/>
    </location>
</feature>
<dbReference type="PANTHER" id="PTHR30033:SF1">
    <property type="entry name" value="FLAGELLAR HOOK-ASSOCIATED PROTEIN 1"/>
    <property type="match status" value="1"/>
</dbReference>
<dbReference type="AlphaFoldDB" id="A0AAW4X064"/>
<dbReference type="RefSeq" id="WP_229345737.1">
    <property type="nucleotide sequence ID" value="NZ_JAJFAT010000009.1"/>
</dbReference>
<keyword evidence="10" id="KW-0282">Flagellum</keyword>
<gene>
    <name evidence="7 10" type="primary">flgK</name>
    <name evidence="10" type="ORF">LJ207_07530</name>
</gene>
<evidence type="ECO:0000256" key="1">
    <source>
        <dbReference type="ARBA" id="ARBA00004365"/>
    </source>
</evidence>
<keyword evidence="10" id="KW-0969">Cilium</keyword>
<proteinExistence type="inferred from homology"/>
<dbReference type="GO" id="GO:0005198">
    <property type="term" value="F:structural molecule activity"/>
    <property type="evidence" value="ECO:0007669"/>
    <property type="project" value="UniProtKB-UniRule"/>
</dbReference>
<evidence type="ECO:0000256" key="5">
    <source>
        <dbReference type="ARBA" id="ARBA00022525"/>
    </source>
</evidence>
<evidence type="ECO:0000259" key="8">
    <source>
        <dbReference type="Pfam" id="PF06429"/>
    </source>
</evidence>
<comment type="subcellular location">
    <subcellularLocation>
        <location evidence="1 7">Bacterial flagellum</location>
    </subcellularLocation>
    <subcellularLocation>
        <location evidence="2 7">Secreted</location>
    </subcellularLocation>
</comment>
<feature type="domain" description="Flagellar basal-body/hook protein C-terminal" evidence="8">
    <location>
        <begin position="516"/>
        <end position="555"/>
    </location>
</feature>
<evidence type="ECO:0000313" key="11">
    <source>
        <dbReference type="Proteomes" id="UP001199296"/>
    </source>
</evidence>
<dbReference type="PANTHER" id="PTHR30033">
    <property type="entry name" value="FLAGELLAR HOOK-ASSOCIATED PROTEIN 1"/>
    <property type="match status" value="1"/>
</dbReference>
<keyword evidence="5 7" id="KW-0964">Secreted</keyword>
<dbReference type="GO" id="GO:0005576">
    <property type="term" value="C:extracellular region"/>
    <property type="evidence" value="ECO:0007669"/>
    <property type="project" value="UniProtKB-SubCell"/>
</dbReference>
<evidence type="ECO:0000256" key="4">
    <source>
        <dbReference type="ARBA" id="ARBA00016244"/>
    </source>
</evidence>
<comment type="similarity">
    <text evidence="3 7">Belongs to the flagella basal body rod proteins family.</text>
</comment>
<dbReference type="GO" id="GO:0044780">
    <property type="term" value="P:bacterial-type flagellum assembly"/>
    <property type="evidence" value="ECO:0007669"/>
    <property type="project" value="InterPro"/>
</dbReference>
<name>A0AAW4X064_9FIRM</name>
<dbReference type="PRINTS" id="PR01005">
    <property type="entry name" value="FLGHOOKAP1"/>
</dbReference>
<keyword evidence="10" id="KW-0966">Cell projection</keyword>
<organism evidence="10 11">
    <name type="scientific">Halanaerobium polyolivorans</name>
    <dbReference type="NCBI Taxonomy" id="2886943"/>
    <lineage>
        <taxon>Bacteria</taxon>
        <taxon>Bacillati</taxon>
        <taxon>Bacillota</taxon>
        <taxon>Clostridia</taxon>
        <taxon>Halanaerobiales</taxon>
        <taxon>Halanaerobiaceae</taxon>
        <taxon>Halanaerobium</taxon>
    </lineage>
</organism>
<evidence type="ECO:0000313" key="10">
    <source>
        <dbReference type="EMBL" id="MCC3145171.1"/>
    </source>
</evidence>
<dbReference type="Pfam" id="PF22638">
    <property type="entry name" value="FlgK_D1"/>
    <property type="match status" value="1"/>
</dbReference>
<reference evidence="10 11" key="1">
    <citation type="submission" date="2021-10" db="EMBL/GenBank/DDBJ databases">
        <authorList>
            <person name="Grouzdev D.S."/>
            <person name="Pantiukh K.S."/>
            <person name="Krutkina M.S."/>
        </authorList>
    </citation>
    <scope>NUCLEOTIDE SEQUENCE [LARGE SCALE GENOMIC DNA]</scope>
    <source>
        <strain evidence="10 11">Z-7514</strain>
    </source>
</reference>
<evidence type="ECO:0000256" key="3">
    <source>
        <dbReference type="ARBA" id="ARBA00009677"/>
    </source>
</evidence>
<evidence type="ECO:0000256" key="2">
    <source>
        <dbReference type="ARBA" id="ARBA00004613"/>
    </source>
</evidence>
<comment type="caution">
    <text evidence="10">The sequence shown here is derived from an EMBL/GenBank/DDBJ whole genome shotgun (WGS) entry which is preliminary data.</text>
</comment>
<dbReference type="InterPro" id="IPR053927">
    <property type="entry name" value="FlgK_helical"/>
</dbReference>
<evidence type="ECO:0000256" key="7">
    <source>
        <dbReference type="RuleBase" id="RU362065"/>
    </source>
</evidence>
<dbReference type="Gene3D" id="1.20.1330.10">
    <property type="entry name" value="f41 fragment of flagellin, N-terminal domain"/>
    <property type="match status" value="1"/>
</dbReference>
<dbReference type="Pfam" id="PF06429">
    <property type="entry name" value="Flg_bbr_C"/>
    <property type="match status" value="1"/>
</dbReference>
<dbReference type="SUPFAM" id="SSF64518">
    <property type="entry name" value="Phase 1 flagellin"/>
    <property type="match status" value="1"/>
</dbReference>
<dbReference type="EMBL" id="JAJFAT010000009">
    <property type="protein sequence ID" value="MCC3145171.1"/>
    <property type="molecule type" value="Genomic_DNA"/>
</dbReference>
<evidence type="ECO:0000256" key="6">
    <source>
        <dbReference type="ARBA" id="ARBA00023143"/>
    </source>
</evidence>